<evidence type="ECO:0000259" key="3">
    <source>
        <dbReference type="Pfam" id="PF07859"/>
    </source>
</evidence>
<organism evidence="4 5">
    <name type="scientific">Calocera viscosa (strain TUFC12733)</name>
    <dbReference type="NCBI Taxonomy" id="1330018"/>
    <lineage>
        <taxon>Eukaryota</taxon>
        <taxon>Fungi</taxon>
        <taxon>Dikarya</taxon>
        <taxon>Basidiomycota</taxon>
        <taxon>Agaricomycotina</taxon>
        <taxon>Dacrymycetes</taxon>
        <taxon>Dacrymycetales</taxon>
        <taxon>Dacrymycetaceae</taxon>
        <taxon>Calocera</taxon>
    </lineage>
</organism>
<dbReference type="SUPFAM" id="SSF53474">
    <property type="entry name" value="alpha/beta-Hydrolases"/>
    <property type="match status" value="1"/>
</dbReference>
<accession>A0A167I2U4</accession>
<evidence type="ECO:0000313" key="4">
    <source>
        <dbReference type="EMBL" id="KZO92240.1"/>
    </source>
</evidence>
<dbReference type="Proteomes" id="UP000076738">
    <property type="component" value="Unassembled WGS sequence"/>
</dbReference>
<feature type="transmembrane region" description="Helical" evidence="2">
    <location>
        <begin position="12"/>
        <end position="32"/>
    </location>
</feature>
<dbReference type="AlphaFoldDB" id="A0A167I2U4"/>
<keyword evidence="5" id="KW-1185">Reference proteome</keyword>
<evidence type="ECO:0000256" key="1">
    <source>
        <dbReference type="ARBA" id="ARBA00022801"/>
    </source>
</evidence>
<protein>
    <submittedName>
        <fullName evidence="4">Alpha/beta-hydrolase</fullName>
    </submittedName>
</protein>
<dbReference type="EMBL" id="KV417312">
    <property type="protein sequence ID" value="KZO92240.1"/>
    <property type="molecule type" value="Genomic_DNA"/>
</dbReference>
<dbReference type="PANTHER" id="PTHR48081">
    <property type="entry name" value="AB HYDROLASE SUPERFAMILY PROTEIN C4A8.06C"/>
    <property type="match status" value="1"/>
</dbReference>
<evidence type="ECO:0000256" key="2">
    <source>
        <dbReference type="SAM" id="Phobius"/>
    </source>
</evidence>
<dbReference type="STRING" id="1330018.A0A167I2U4"/>
<feature type="domain" description="Alpha/beta hydrolase fold-3" evidence="3">
    <location>
        <begin position="144"/>
        <end position="365"/>
    </location>
</feature>
<evidence type="ECO:0000313" key="5">
    <source>
        <dbReference type="Proteomes" id="UP000076738"/>
    </source>
</evidence>
<name>A0A167I2U4_CALVF</name>
<dbReference type="InterPro" id="IPR013094">
    <property type="entry name" value="AB_hydrolase_3"/>
</dbReference>
<keyword evidence="2" id="KW-0812">Transmembrane</keyword>
<dbReference type="InterPro" id="IPR050300">
    <property type="entry name" value="GDXG_lipolytic_enzyme"/>
</dbReference>
<keyword evidence="2" id="KW-0472">Membrane</keyword>
<proteinExistence type="predicted"/>
<dbReference type="InterPro" id="IPR029058">
    <property type="entry name" value="AB_hydrolase_fold"/>
</dbReference>
<dbReference type="Pfam" id="PF07859">
    <property type="entry name" value="Abhydrolase_3"/>
    <property type="match status" value="1"/>
</dbReference>
<keyword evidence="1 4" id="KW-0378">Hydrolase</keyword>
<gene>
    <name evidence="4" type="ORF">CALVIDRAFT_487831</name>
</gene>
<dbReference type="GO" id="GO:0016787">
    <property type="term" value="F:hydrolase activity"/>
    <property type="evidence" value="ECO:0007669"/>
    <property type="project" value="UniProtKB-KW"/>
</dbReference>
<dbReference type="OrthoDB" id="2152029at2759"/>
<keyword evidence="2" id="KW-1133">Transmembrane helix</keyword>
<reference evidence="4 5" key="1">
    <citation type="journal article" date="2016" name="Mol. Biol. Evol.">
        <title>Comparative Genomics of Early-Diverging Mushroom-Forming Fungi Provides Insights into the Origins of Lignocellulose Decay Capabilities.</title>
        <authorList>
            <person name="Nagy L.G."/>
            <person name="Riley R."/>
            <person name="Tritt A."/>
            <person name="Adam C."/>
            <person name="Daum C."/>
            <person name="Floudas D."/>
            <person name="Sun H."/>
            <person name="Yadav J.S."/>
            <person name="Pangilinan J."/>
            <person name="Larsson K.H."/>
            <person name="Matsuura K."/>
            <person name="Barry K."/>
            <person name="Labutti K."/>
            <person name="Kuo R."/>
            <person name="Ohm R.A."/>
            <person name="Bhattacharya S.S."/>
            <person name="Shirouzu T."/>
            <person name="Yoshinaga Y."/>
            <person name="Martin F.M."/>
            <person name="Grigoriev I.V."/>
            <person name="Hibbett D.S."/>
        </authorList>
    </citation>
    <scope>NUCLEOTIDE SEQUENCE [LARGE SCALE GENOMIC DNA]</scope>
    <source>
        <strain evidence="4 5">TUFC12733</strain>
    </source>
</reference>
<dbReference type="Gene3D" id="3.40.50.1820">
    <property type="entry name" value="alpha/beta hydrolase"/>
    <property type="match status" value="1"/>
</dbReference>
<dbReference type="PANTHER" id="PTHR48081:SF8">
    <property type="entry name" value="ALPHA_BETA HYDROLASE FOLD-3 DOMAIN-CONTAINING PROTEIN-RELATED"/>
    <property type="match status" value="1"/>
</dbReference>
<sequence length="401" mass="44625">MDRPQPITIGRKLAAVASLAYAKLVLIAYWIISNIIPSWRRDPKWTLRRAVGFRLSGWAVSEFSPKFQDICSRDWSAEPDEKELRRWNVGFARTGELQGPLLGEVGRLEKETGAKRVRVGVYWYGPQDENGRRDYSASPGERILLYLHAGMYVIGSAHPSDMSSFIPTQLCNFARTVPRVASVEYRLSSMTPNASTHPFPTALIDTLTAFRYLLELGFSPDNIFIGGDSSGANLALALTRYLVEEESLSLAGLILFSPWCDLTSSHSRPGMSRQIKREKDVLGSAIDPGSYSANALLCGLSPENPYISPACKWILPSFGGFPPTYLAAGEMEVFLDEIKTLKSRMEGIVDGGLVYDETPGAPHGTLTHTYFMEPERSQLITRVAEWIDDIRPTPQQPLIYI</sequence>